<sequence length="404" mass="43129">MNTAVPDPFSDRRRWQWLALAAGLGLLLWLLAPILTPFVLSALLAWLGDPLVARIERSGRSRTTAVILVFSLMSLVLVLAVLLLIPLIENQVSKFIEWLPRFGAWLTGTAVPWIEQKLDLELAPYVDPSQVIGLLKQHWQEAGGIAATVFGGVSKSGLAILGWVANLALVPVVTFYFMRDWRGMLERVRELLPRPVEPLVSRLAAESDSVLGGFLRGQLSVMIALGIIYGTGLWLVGLDLGILIGLVAGLVSFVPYLGAAVGIAAALVACLVQFGVDWWHLALVLLVFGVGQTLESFVLTPWLVGDRIGMHPVAVIFALMAGGQLFGFLGLLLALPVAAVVMVVLRYAHQRYTQSRLYGAGEDASPGGGAAGAAAAGPVAMAAGHDGRADAATGREADRSDRHE</sequence>
<feature type="transmembrane region" description="Helical" evidence="7">
    <location>
        <begin position="158"/>
        <end position="178"/>
    </location>
</feature>
<dbReference type="EMBL" id="VUOD01000003">
    <property type="protein sequence ID" value="KAA2285205.1"/>
    <property type="molecule type" value="Genomic_DNA"/>
</dbReference>
<evidence type="ECO:0000313" key="9">
    <source>
        <dbReference type="Proteomes" id="UP000322165"/>
    </source>
</evidence>
<gene>
    <name evidence="8" type="ORF">F0415_04605</name>
</gene>
<dbReference type="Proteomes" id="UP000322165">
    <property type="component" value="Unassembled WGS sequence"/>
</dbReference>
<keyword evidence="3 7" id="KW-0812">Transmembrane</keyword>
<comment type="similarity">
    <text evidence="2">Belongs to the autoinducer-2 exporter (AI-2E) (TC 2.A.86) family.</text>
</comment>
<dbReference type="Pfam" id="PF01594">
    <property type="entry name" value="AI-2E_transport"/>
    <property type="match status" value="1"/>
</dbReference>
<evidence type="ECO:0000256" key="2">
    <source>
        <dbReference type="ARBA" id="ARBA00009773"/>
    </source>
</evidence>
<dbReference type="RefSeq" id="WP_149860028.1">
    <property type="nucleotide sequence ID" value="NZ_VUOD01000003.1"/>
</dbReference>
<dbReference type="GO" id="GO:0016020">
    <property type="term" value="C:membrane"/>
    <property type="evidence" value="ECO:0007669"/>
    <property type="project" value="UniProtKB-SubCell"/>
</dbReference>
<name>A0A5B2ZB73_9GAMM</name>
<feature type="compositionally biased region" description="Basic and acidic residues" evidence="6">
    <location>
        <begin position="385"/>
        <end position="404"/>
    </location>
</feature>
<comment type="caution">
    <text evidence="8">The sequence shown here is derived from an EMBL/GenBank/DDBJ whole genome shotgun (WGS) entry which is preliminary data.</text>
</comment>
<evidence type="ECO:0000256" key="7">
    <source>
        <dbReference type="SAM" id="Phobius"/>
    </source>
</evidence>
<evidence type="ECO:0000256" key="5">
    <source>
        <dbReference type="ARBA" id="ARBA00023136"/>
    </source>
</evidence>
<dbReference type="GO" id="GO:0055085">
    <property type="term" value="P:transmembrane transport"/>
    <property type="evidence" value="ECO:0007669"/>
    <property type="project" value="TreeGrafter"/>
</dbReference>
<keyword evidence="9" id="KW-1185">Reference proteome</keyword>
<feature type="transmembrane region" description="Helical" evidence="7">
    <location>
        <begin position="65"/>
        <end position="88"/>
    </location>
</feature>
<keyword evidence="4 7" id="KW-1133">Transmembrane helix</keyword>
<dbReference type="InterPro" id="IPR002549">
    <property type="entry name" value="AI-2E-like"/>
</dbReference>
<dbReference type="PANTHER" id="PTHR21716">
    <property type="entry name" value="TRANSMEMBRANE PROTEIN"/>
    <property type="match status" value="1"/>
</dbReference>
<feature type="region of interest" description="Disordered" evidence="6">
    <location>
        <begin position="382"/>
        <end position="404"/>
    </location>
</feature>
<reference evidence="8 9" key="1">
    <citation type="submission" date="2019-09" db="EMBL/GenBank/DDBJ databases">
        <title>Arenimonas chukotkensis sp. nov., a bacterium isolated from Chukotka hot spring, Arctic region, Russia.</title>
        <authorList>
            <person name="Zayulina K.S."/>
            <person name="Prokofeva M.I."/>
            <person name="Elcheninov A.G."/>
            <person name="Novikov A."/>
            <person name="Kochetkova T.V."/>
            <person name="Kublanov I.V."/>
        </authorList>
    </citation>
    <scope>NUCLEOTIDE SEQUENCE [LARGE SCALE GENOMIC DNA]</scope>
    <source>
        <strain evidence="8 9">3729k</strain>
    </source>
</reference>
<evidence type="ECO:0000313" key="8">
    <source>
        <dbReference type="EMBL" id="KAA2285205.1"/>
    </source>
</evidence>
<feature type="transmembrane region" description="Helical" evidence="7">
    <location>
        <begin position="253"/>
        <end position="274"/>
    </location>
</feature>
<organism evidence="8 9">
    <name type="scientific">Arenimonas fontis</name>
    <dbReference type="NCBI Taxonomy" id="2608255"/>
    <lineage>
        <taxon>Bacteria</taxon>
        <taxon>Pseudomonadati</taxon>
        <taxon>Pseudomonadota</taxon>
        <taxon>Gammaproteobacteria</taxon>
        <taxon>Lysobacterales</taxon>
        <taxon>Lysobacteraceae</taxon>
        <taxon>Arenimonas</taxon>
    </lineage>
</organism>
<feature type="transmembrane region" description="Helical" evidence="7">
    <location>
        <begin position="15"/>
        <end position="44"/>
    </location>
</feature>
<keyword evidence="5 7" id="KW-0472">Membrane</keyword>
<feature type="transmembrane region" description="Helical" evidence="7">
    <location>
        <begin position="316"/>
        <end position="345"/>
    </location>
</feature>
<proteinExistence type="inferred from homology"/>
<reference evidence="8 9" key="2">
    <citation type="submission" date="2019-09" db="EMBL/GenBank/DDBJ databases">
        <authorList>
            <person name="Mazur A."/>
        </authorList>
    </citation>
    <scope>NUCLEOTIDE SEQUENCE [LARGE SCALE GENOMIC DNA]</scope>
    <source>
        <strain evidence="8 9">3729k</strain>
    </source>
</reference>
<evidence type="ECO:0000256" key="3">
    <source>
        <dbReference type="ARBA" id="ARBA00022692"/>
    </source>
</evidence>
<dbReference type="PANTHER" id="PTHR21716:SF64">
    <property type="entry name" value="AI-2 TRANSPORT PROTEIN TQSA"/>
    <property type="match status" value="1"/>
</dbReference>
<evidence type="ECO:0000256" key="6">
    <source>
        <dbReference type="SAM" id="MobiDB-lite"/>
    </source>
</evidence>
<accession>A0A5B2ZB73</accession>
<protein>
    <submittedName>
        <fullName evidence="8">AI-2E family transporter</fullName>
    </submittedName>
</protein>
<evidence type="ECO:0000256" key="4">
    <source>
        <dbReference type="ARBA" id="ARBA00022989"/>
    </source>
</evidence>
<feature type="transmembrane region" description="Helical" evidence="7">
    <location>
        <begin position="221"/>
        <end position="247"/>
    </location>
</feature>
<dbReference type="AlphaFoldDB" id="A0A5B2ZB73"/>
<comment type="subcellular location">
    <subcellularLocation>
        <location evidence="1">Membrane</location>
        <topology evidence="1">Multi-pass membrane protein</topology>
    </subcellularLocation>
</comment>
<feature type="transmembrane region" description="Helical" evidence="7">
    <location>
        <begin position="281"/>
        <end position="304"/>
    </location>
</feature>
<evidence type="ECO:0000256" key="1">
    <source>
        <dbReference type="ARBA" id="ARBA00004141"/>
    </source>
</evidence>